<protein>
    <submittedName>
        <fullName evidence="1">Uncharacterized protein</fullName>
    </submittedName>
</protein>
<dbReference type="EMBL" id="GISG01093109">
    <property type="protein sequence ID" value="MBA4634994.1"/>
    <property type="molecule type" value="Transcribed_RNA"/>
</dbReference>
<reference evidence="1" key="2">
    <citation type="submission" date="2020-07" db="EMBL/GenBank/DDBJ databases">
        <authorList>
            <person name="Vera ALvarez R."/>
            <person name="Arias-Moreno D.M."/>
            <person name="Jimenez-Jacinto V."/>
            <person name="Jimenez-Bremont J.F."/>
            <person name="Swaminathan K."/>
            <person name="Moose S.P."/>
            <person name="Guerrero-Gonzalez M.L."/>
            <person name="Marino-Ramirez L."/>
            <person name="Landsman D."/>
            <person name="Rodriguez-Kessler M."/>
            <person name="Delgado-Sanchez P."/>
        </authorList>
    </citation>
    <scope>NUCLEOTIDE SEQUENCE</scope>
    <source>
        <tissue evidence="1">Cladode</tissue>
    </source>
</reference>
<name>A0A7C8Z600_OPUST</name>
<dbReference type="AlphaFoldDB" id="A0A7C8Z600"/>
<organism evidence="1">
    <name type="scientific">Opuntia streptacantha</name>
    <name type="common">Prickly pear cactus</name>
    <name type="synonym">Opuntia cardona</name>
    <dbReference type="NCBI Taxonomy" id="393608"/>
    <lineage>
        <taxon>Eukaryota</taxon>
        <taxon>Viridiplantae</taxon>
        <taxon>Streptophyta</taxon>
        <taxon>Embryophyta</taxon>
        <taxon>Tracheophyta</taxon>
        <taxon>Spermatophyta</taxon>
        <taxon>Magnoliopsida</taxon>
        <taxon>eudicotyledons</taxon>
        <taxon>Gunneridae</taxon>
        <taxon>Pentapetalae</taxon>
        <taxon>Caryophyllales</taxon>
        <taxon>Cactineae</taxon>
        <taxon>Cactaceae</taxon>
        <taxon>Opuntioideae</taxon>
        <taxon>Opuntia</taxon>
    </lineage>
</organism>
<proteinExistence type="predicted"/>
<sequence>MFINPVEVLDVSLPTSFTALLSNCCADTEPGLAEEPTVPDLGGLEENWCRLLVFIGLVPSVKDAVNFLKKLIENADLIRILLLARRLYHSILLFDLSSVHWL</sequence>
<reference evidence="1" key="1">
    <citation type="journal article" date="2013" name="J. Plant Res.">
        <title>Effect of fungi and light on seed germination of three Opuntia species from semiarid lands of central Mexico.</title>
        <authorList>
            <person name="Delgado-Sanchez P."/>
            <person name="Jimenez-Bremont J.F."/>
            <person name="Guerrero-Gonzalez Mde L."/>
            <person name="Flores J."/>
        </authorList>
    </citation>
    <scope>NUCLEOTIDE SEQUENCE</scope>
    <source>
        <tissue evidence="1">Cladode</tissue>
    </source>
</reference>
<evidence type="ECO:0000313" key="1">
    <source>
        <dbReference type="EMBL" id="MBA4634994.1"/>
    </source>
</evidence>
<accession>A0A7C8Z600</accession>